<evidence type="ECO:0000256" key="3">
    <source>
        <dbReference type="ARBA" id="ARBA00022679"/>
    </source>
</evidence>
<dbReference type="OMA" id="IWMPEGF"/>
<dbReference type="PANTHER" id="PTHR48047">
    <property type="entry name" value="GLYCOSYLTRANSFERASE"/>
    <property type="match status" value="1"/>
</dbReference>
<evidence type="ECO:0000313" key="9">
    <source>
        <dbReference type="EnsemblPlants" id="Ma00_p00320.1"/>
    </source>
</evidence>
<dbReference type="SUPFAM" id="SSF53756">
    <property type="entry name" value="UDP-Glycosyltransferase/glycogen phosphorylase"/>
    <property type="match status" value="1"/>
</dbReference>
<evidence type="ECO:0000256" key="6">
    <source>
        <dbReference type="SAM" id="Phobius"/>
    </source>
</evidence>
<dbReference type="Proteomes" id="UP000012960">
    <property type="component" value="Unplaced"/>
</dbReference>
<feature type="chain" id="PRO_5033922769" description="Glycosyltransferase" evidence="7">
    <location>
        <begin position="17"/>
        <end position="475"/>
    </location>
</feature>
<feature type="signal peptide" evidence="7">
    <location>
        <begin position="1"/>
        <end position="16"/>
    </location>
</feature>
<proteinExistence type="inferred from homology"/>
<keyword evidence="10" id="KW-1185">Reference proteome</keyword>
<dbReference type="InterPro" id="IPR002213">
    <property type="entry name" value="UDP_glucos_trans"/>
</dbReference>
<keyword evidence="3 4" id="KW-0808">Transferase</keyword>
<dbReference type="PANTHER" id="PTHR48047:SF45">
    <property type="entry name" value="SCOPOLETIN GLUCOSYLTRANSFERASE-LIKE"/>
    <property type="match status" value="1"/>
</dbReference>
<comment type="similarity">
    <text evidence="1 4">Belongs to the UDP-glycosyltransferase family.</text>
</comment>
<dbReference type="AlphaFoldDB" id="A0A804HLW8"/>
<evidence type="ECO:0000313" key="10">
    <source>
        <dbReference type="Proteomes" id="UP000012960"/>
    </source>
</evidence>
<gene>
    <name evidence="8" type="ORF">GSMUA_201970.1</name>
</gene>
<evidence type="ECO:0000256" key="5">
    <source>
        <dbReference type="RuleBase" id="RU362057"/>
    </source>
</evidence>
<dbReference type="GO" id="GO:0035251">
    <property type="term" value="F:UDP-glucosyltransferase activity"/>
    <property type="evidence" value="ECO:0000318"/>
    <property type="project" value="GO_Central"/>
</dbReference>
<dbReference type="Gramene" id="Ma00_t00320.1">
    <property type="protein sequence ID" value="Ma00_p00320.1"/>
    <property type="gene ID" value="Ma00_g00320"/>
</dbReference>
<dbReference type="PROSITE" id="PS00375">
    <property type="entry name" value="UDPGT"/>
    <property type="match status" value="1"/>
</dbReference>
<keyword evidence="6" id="KW-0472">Membrane</keyword>
<dbReference type="InterPro" id="IPR035595">
    <property type="entry name" value="UDP_glycos_trans_CS"/>
</dbReference>
<dbReference type="InParanoid" id="A0A804HLW8"/>
<sequence length="475" mass="52203">MAPRLHIFFFPLMAAGHIIPMVDIARLFVGRGVKATLLAPAPKPPLLDHCVKKACDLGQHIDLLLLPLPPSPTGSPERPTFLTSPAMSLEFFRALEHLREPLERALREHRPNCIISDMFLPWTADAARRLGIPRLVFHGMGFFPLCVLDSLDRHLTGSNTRFGDSDVVVVPGLPHPVSMKRSQLHDSVETRNDFSAFMERITESEIGSHGAVVNSFFEMEADYVDHYRDVMGRKAWHIGPVSLWNRDADELAERGGAPDNYRSILTWLDSKPSNSVVYVCFGSLCHLTAAQLHQLGFGLEASSHGFIWAINGDEQHLGGRQEKVEERGKGLMVRGWGPQRPILNHRAVGAFITHCGWNSVVEAVSAGVPMITWPMFAEQFYNEKLVVQVLRIGVSVGPGVWGMEQEKKPVVGGAAIAAAVAQLMDGGGEAEEGMRKRAAVLKQKARDAVGVGGSSNLEMDRLIHELSVSESDATE</sequence>
<dbReference type="EC" id="2.4.1.-" evidence="5"/>
<keyword evidence="6" id="KW-1133">Transmembrane helix</keyword>
<dbReference type="Pfam" id="PF00201">
    <property type="entry name" value="UDPGT"/>
    <property type="match status" value="1"/>
</dbReference>
<dbReference type="EnsemblPlants" id="Ma00_t00320.1">
    <property type="protein sequence ID" value="Ma00_p00320.1"/>
    <property type="gene ID" value="Ma00_g00320"/>
</dbReference>
<accession>A0A804HLW8</accession>
<dbReference type="EMBL" id="HG996468">
    <property type="protein sequence ID" value="CAG1850369.1"/>
    <property type="molecule type" value="Genomic_DNA"/>
</dbReference>
<reference evidence="8" key="1">
    <citation type="submission" date="2021-03" db="EMBL/GenBank/DDBJ databases">
        <authorList>
            <consortium name="Genoscope - CEA"/>
            <person name="William W."/>
        </authorList>
    </citation>
    <scope>NUCLEOTIDE SEQUENCE</scope>
    <source>
        <strain evidence="8">Doubled-haploid Pahang</strain>
    </source>
</reference>
<keyword evidence="6" id="KW-0812">Transmembrane</keyword>
<keyword evidence="7" id="KW-0732">Signal</keyword>
<evidence type="ECO:0000256" key="4">
    <source>
        <dbReference type="RuleBase" id="RU003718"/>
    </source>
</evidence>
<keyword evidence="2 4" id="KW-0328">Glycosyltransferase</keyword>
<feature type="transmembrane region" description="Helical" evidence="6">
    <location>
        <begin position="6"/>
        <end position="29"/>
    </location>
</feature>
<evidence type="ECO:0000313" key="8">
    <source>
        <dbReference type="EMBL" id="CAG1850369.1"/>
    </source>
</evidence>
<name>A0A804HLW8_MUSAM</name>
<evidence type="ECO:0000256" key="2">
    <source>
        <dbReference type="ARBA" id="ARBA00022676"/>
    </source>
</evidence>
<evidence type="ECO:0000256" key="7">
    <source>
        <dbReference type="SAM" id="SignalP"/>
    </source>
</evidence>
<dbReference type="FunFam" id="3.40.50.2000:FF:000063">
    <property type="entry name" value="Glycosyltransferase"/>
    <property type="match status" value="1"/>
</dbReference>
<dbReference type="Gene3D" id="3.40.50.2000">
    <property type="entry name" value="Glycogen Phosphorylase B"/>
    <property type="match status" value="2"/>
</dbReference>
<reference evidence="9" key="2">
    <citation type="submission" date="2021-05" db="UniProtKB">
        <authorList>
            <consortium name="EnsemblPlants"/>
        </authorList>
    </citation>
    <scope>IDENTIFICATION</scope>
    <source>
        <strain evidence="9">subsp. malaccensis</strain>
    </source>
</reference>
<dbReference type="CDD" id="cd03784">
    <property type="entry name" value="GT1_Gtf-like"/>
    <property type="match status" value="1"/>
</dbReference>
<evidence type="ECO:0000256" key="1">
    <source>
        <dbReference type="ARBA" id="ARBA00009995"/>
    </source>
</evidence>
<organism evidence="9 10">
    <name type="scientific">Musa acuminata subsp. malaccensis</name>
    <name type="common">Wild banana</name>
    <name type="synonym">Musa malaccensis</name>
    <dbReference type="NCBI Taxonomy" id="214687"/>
    <lineage>
        <taxon>Eukaryota</taxon>
        <taxon>Viridiplantae</taxon>
        <taxon>Streptophyta</taxon>
        <taxon>Embryophyta</taxon>
        <taxon>Tracheophyta</taxon>
        <taxon>Spermatophyta</taxon>
        <taxon>Magnoliopsida</taxon>
        <taxon>Liliopsida</taxon>
        <taxon>Zingiberales</taxon>
        <taxon>Musaceae</taxon>
        <taxon>Musa</taxon>
    </lineage>
</organism>
<protein>
    <recommendedName>
        <fullName evidence="5">Glycosyltransferase</fullName>
        <ecNumber evidence="5">2.4.1.-</ecNumber>
    </recommendedName>
</protein>